<dbReference type="Proteomes" id="UP000253529">
    <property type="component" value="Unassembled WGS sequence"/>
</dbReference>
<keyword evidence="2" id="KW-1185">Reference proteome</keyword>
<sequence length="63" mass="7097">MEPKKDPRFQMTDQAEAALASDRGVIWHVQTPKGFRGLNVIAQRLDYGNLTVVYDPNGKGEHE</sequence>
<comment type="caution">
    <text evidence="1">The sequence shown here is derived from an EMBL/GenBank/DDBJ whole genome shotgun (WGS) entry which is preliminary data.</text>
</comment>
<dbReference type="AlphaFoldDB" id="A0A366F4F8"/>
<gene>
    <name evidence="1" type="ORF">DFR50_1235</name>
</gene>
<protein>
    <submittedName>
        <fullName evidence="1">Uncharacterized protein</fullName>
    </submittedName>
</protein>
<name>A0A366F4F8_9HYPH</name>
<dbReference type="EMBL" id="QNRK01000023">
    <property type="protein sequence ID" value="RBP09036.1"/>
    <property type="molecule type" value="Genomic_DNA"/>
</dbReference>
<accession>A0A366F4F8</accession>
<evidence type="ECO:0000313" key="2">
    <source>
        <dbReference type="Proteomes" id="UP000253529"/>
    </source>
</evidence>
<organism evidence="1 2">
    <name type="scientific">Roseiarcus fermentans</name>
    <dbReference type="NCBI Taxonomy" id="1473586"/>
    <lineage>
        <taxon>Bacteria</taxon>
        <taxon>Pseudomonadati</taxon>
        <taxon>Pseudomonadota</taxon>
        <taxon>Alphaproteobacteria</taxon>
        <taxon>Hyphomicrobiales</taxon>
        <taxon>Roseiarcaceae</taxon>
        <taxon>Roseiarcus</taxon>
    </lineage>
</organism>
<reference evidence="1 2" key="1">
    <citation type="submission" date="2018-06" db="EMBL/GenBank/DDBJ databases">
        <title>Genomic Encyclopedia of Type Strains, Phase IV (KMG-IV): sequencing the most valuable type-strain genomes for metagenomic binning, comparative biology and taxonomic classification.</title>
        <authorList>
            <person name="Goeker M."/>
        </authorList>
    </citation>
    <scope>NUCLEOTIDE SEQUENCE [LARGE SCALE GENOMIC DNA]</scope>
    <source>
        <strain evidence="1 2">DSM 24875</strain>
    </source>
</reference>
<evidence type="ECO:0000313" key="1">
    <source>
        <dbReference type="EMBL" id="RBP09036.1"/>
    </source>
</evidence>
<proteinExistence type="predicted"/>